<dbReference type="Proteomes" id="UP000409147">
    <property type="component" value="Unassembled WGS sequence"/>
</dbReference>
<evidence type="ECO:0000256" key="1">
    <source>
        <dbReference type="ARBA" id="ARBA00022988"/>
    </source>
</evidence>
<dbReference type="Pfam" id="PF01730">
    <property type="entry name" value="UreF"/>
    <property type="match status" value="1"/>
</dbReference>
<comment type="similarity">
    <text evidence="3">Belongs to the UreF family.</text>
</comment>
<dbReference type="GO" id="GO:0016151">
    <property type="term" value="F:nickel cation binding"/>
    <property type="evidence" value="ECO:0007669"/>
    <property type="project" value="UniProtKB-UniRule"/>
</dbReference>
<dbReference type="InterPro" id="IPR038277">
    <property type="entry name" value="UreF_sf"/>
</dbReference>
<comment type="subunit">
    <text evidence="3">UreD, UreF and UreG form a complex that acts as a GTP-hydrolysis-dependent molecular chaperone, activating the urease apoprotein by helping to assemble the nickel containing metallocenter of UreC. The UreE protein probably delivers the nickel.</text>
</comment>
<comment type="subcellular location">
    <subcellularLocation>
        <location evidence="3">Cytoplasm</location>
    </subcellularLocation>
</comment>
<sequence>MTEGTAKFFLLQVNDALFPIGGYSHSYGLETYIQKGLVHDEDSAEEFIHKRLAYNFLYNEFLAARLGWDHAVNGDLEAISRLEEIMEAGKIPRETREASRKLGSRFIKTLSALGIPYENSIFQEYREARKGKSVHHAVAYGVFCGAAGISREEALEHFLYAQTSAMVTNCVKTIPLSQSSGQKLLSGSYPLLQELTKQVTELGTEWLGLSGPGFDLRCMQHEGLYSRIYMS</sequence>
<protein>
    <recommendedName>
        <fullName evidence="3">Urease accessory protein UreF</fullName>
    </recommendedName>
</protein>
<gene>
    <name evidence="3 4" type="primary">ureF</name>
    <name evidence="4" type="ORF">ROSSTS7063_00139</name>
</gene>
<organism evidence="4 5">
    <name type="scientific">Blautia obeum</name>
    <dbReference type="NCBI Taxonomy" id="40520"/>
    <lineage>
        <taxon>Bacteria</taxon>
        <taxon>Bacillati</taxon>
        <taxon>Bacillota</taxon>
        <taxon>Clostridia</taxon>
        <taxon>Lachnospirales</taxon>
        <taxon>Lachnospiraceae</taxon>
        <taxon>Blautia</taxon>
    </lineage>
</organism>
<keyword evidence="2 3" id="KW-0143">Chaperone</keyword>
<evidence type="ECO:0000256" key="3">
    <source>
        <dbReference type="HAMAP-Rule" id="MF_01385"/>
    </source>
</evidence>
<evidence type="ECO:0000256" key="2">
    <source>
        <dbReference type="ARBA" id="ARBA00023186"/>
    </source>
</evidence>
<keyword evidence="5" id="KW-1185">Reference proteome</keyword>
<dbReference type="PIRSF" id="PIRSF009467">
    <property type="entry name" value="Ureas_acces_UreF"/>
    <property type="match status" value="1"/>
</dbReference>
<dbReference type="AlphaFoldDB" id="A0A564UVS5"/>
<comment type="function">
    <text evidence="3">Required for maturation of urease via the functional incorporation of the urease nickel metallocenter.</text>
</comment>
<dbReference type="Gene3D" id="1.10.4190.10">
    <property type="entry name" value="Urease accessory protein UreF"/>
    <property type="match status" value="1"/>
</dbReference>
<keyword evidence="3" id="KW-0963">Cytoplasm</keyword>
<accession>A0A564UVS5</accession>
<evidence type="ECO:0000313" key="5">
    <source>
        <dbReference type="Proteomes" id="UP000409147"/>
    </source>
</evidence>
<evidence type="ECO:0000313" key="4">
    <source>
        <dbReference type="EMBL" id="VUX23676.1"/>
    </source>
</evidence>
<dbReference type="HAMAP" id="MF_01385">
    <property type="entry name" value="UreF"/>
    <property type="match status" value="1"/>
</dbReference>
<keyword evidence="1 3" id="KW-0996">Nickel insertion</keyword>
<dbReference type="PANTHER" id="PTHR33620">
    <property type="entry name" value="UREASE ACCESSORY PROTEIN F"/>
    <property type="match status" value="1"/>
</dbReference>
<name>A0A564UVS5_9FIRM</name>
<dbReference type="GO" id="GO:0005737">
    <property type="term" value="C:cytoplasm"/>
    <property type="evidence" value="ECO:0007669"/>
    <property type="project" value="UniProtKB-SubCell"/>
</dbReference>
<dbReference type="RefSeq" id="WP_144369932.1">
    <property type="nucleotide sequence ID" value="NZ_CABHNB010000051.1"/>
</dbReference>
<dbReference type="PANTHER" id="PTHR33620:SF1">
    <property type="entry name" value="UREASE ACCESSORY PROTEIN F"/>
    <property type="match status" value="1"/>
</dbReference>
<dbReference type="InterPro" id="IPR002639">
    <property type="entry name" value="UreF"/>
</dbReference>
<dbReference type="EMBL" id="CABHNB010000051">
    <property type="protein sequence ID" value="VUX23676.1"/>
    <property type="molecule type" value="Genomic_DNA"/>
</dbReference>
<proteinExistence type="inferred from homology"/>
<reference evidence="4 5" key="1">
    <citation type="submission" date="2019-07" db="EMBL/GenBank/DDBJ databases">
        <authorList>
            <person name="Hibberd C M."/>
            <person name="Gehrig L. J."/>
            <person name="Chang H.-W."/>
            <person name="Venkatesh S."/>
        </authorList>
    </citation>
    <scope>NUCLEOTIDE SEQUENCE [LARGE SCALE GENOMIC DNA]</scope>
    <source>
        <strain evidence="4">Ruminococcus_obeum_SSTS_Bg7063</strain>
    </source>
</reference>